<gene>
    <name evidence="1" type="ORF">MIND_00122500</name>
</gene>
<sequence>MPFSSPPPTPSYQLPQELIDTVVESLATSSPEDHEILRACSIASRSFVRPCQQRLFHSLRLYTSRHSFCTRGDAVSAVNIVTRLARLLESSPHLGAYVKEVSIAYPKNVLDENSDDYSAYICSLRAVFQALPGVAALSIQPRAISWDDIWNIYSLPPDLGPAILPAPPCEFLQRLELTRIHLATINELESIVAVTPNLRHLVLRDIMIYEVDEREEPPPQPGTADDTRIATLESLELRVVPSYFYQEALEAFAQVKTITNLRSVCIDEYDDLILSTNAATLEEIILIRRHGQDVHLIGTALLDLLCNDVLRHFHLKLTSDLTNLHTNIQHIRVLTNTRTTFAQNKTVFINLQDTELLYSLLSDIDDLFGGSHLVPGPQRIVMQLAFQGRTEDVRQLMPLLHARGILEVVELSPDEFTAATRQYRCSECYDV</sequence>
<organism evidence="1 2">
    <name type="scientific">Mycena indigotica</name>
    <dbReference type="NCBI Taxonomy" id="2126181"/>
    <lineage>
        <taxon>Eukaryota</taxon>
        <taxon>Fungi</taxon>
        <taxon>Dikarya</taxon>
        <taxon>Basidiomycota</taxon>
        <taxon>Agaricomycotina</taxon>
        <taxon>Agaricomycetes</taxon>
        <taxon>Agaricomycetidae</taxon>
        <taxon>Agaricales</taxon>
        <taxon>Marasmiineae</taxon>
        <taxon>Mycenaceae</taxon>
        <taxon>Mycena</taxon>
    </lineage>
</organism>
<dbReference type="RefSeq" id="XP_037226071.1">
    <property type="nucleotide sequence ID" value="XM_037358161.1"/>
</dbReference>
<evidence type="ECO:0008006" key="3">
    <source>
        <dbReference type="Google" id="ProtNLM"/>
    </source>
</evidence>
<dbReference type="AlphaFoldDB" id="A0A8H6TCI1"/>
<name>A0A8H6TCI1_9AGAR</name>
<evidence type="ECO:0000313" key="2">
    <source>
        <dbReference type="Proteomes" id="UP000636479"/>
    </source>
</evidence>
<accession>A0A8H6TCI1</accession>
<dbReference type="EMBL" id="JACAZF010000001">
    <property type="protein sequence ID" value="KAF7316048.1"/>
    <property type="molecule type" value="Genomic_DNA"/>
</dbReference>
<comment type="caution">
    <text evidence="1">The sequence shown here is derived from an EMBL/GenBank/DDBJ whole genome shotgun (WGS) entry which is preliminary data.</text>
</comment>
<dbReference type="GeneID" id="59340677"/>
<protein>
    <recommendedName>
        <fullName evidence="3">F-box domain-containing protein</fullName>
    </recommendedName>
</protein>
<reference evidence="1" key="1">
    <citation type="submission" date="2020-05" db="EMBL/GenBank/DDBJ databases">
        <title>Mycena genomes resolve the evolution of fungal bioluminescence.</title>
        <authorList>
            <person name="Tsai I.J."/>
        </authorList>
    </citation>
    <scope>NUCLEOTIDE SEQUENCE</scope>
    <source>
        <strain evidence="1">171206Taipei</strain>
    </source>
</reference>
<proteinExistence type="predicted"/>
<evidence type="ECO:0000313" key="1">
    <source>
        <dbReference type="EMBL" id="KAF7316048.1"/>
    </source>
</evidence>
<keyword evidence="2" id="KW-1185">Reference proteome</keyword>
<dbReference type="OrthoDB" id="3071593at2759"/>
<dbReference type="Proteomes" id="UP000636479">
    <property type="component" value="Unassembled WGS sequence"/>
</dbReference>